<dbReference type="GO" id="GO:0009306">
    <property type="term" value="P:protein secretion"/>
    <property type="evidence" value="ECO:0007669"/>
    <property type="project" value="InterPro"/>
</dbReference>
<dbReference type="GO" id="GO:0044780">
    <property type="term" value="P:bacterial-type flagellum assembly"/>
    <property type="evidence" value="ECO:0007669"/>
    <property type="project" value="InterPro"/>
</dbReference>
<comment type="subcellular location">
    <subcellularLocation>
        <location evidence="1">Cell membrane</location>
        <topology evidence="1">Multi-pass membrane protein</topology>
    </subcellularLocation>
</comment>
<feature type="transmembrane region" description="Helical" evidence="7">
    <location>
        <begin position="205"/>
        <end position="225"/>
    </location>
</feature>
<dbReference type="InterPro" id="IPR025505">
    <property type="entry name" value="FHIPEP_CS"/>
</dbReference>
<dbReference type="InterPro" id="IPR001712">
    <property type="entry name" value="T3SS_FHIPEP"/>
</dbReference>
<evidence type="ECO:0000256" key="6">
    <source>
        <dbReference type="ARBA" id="ARBA00023136"/>
    </source>
</evidence>
<feature type="transmembrane region" description="Helical" evidence="7">
    <location>
        <begin position="284"/>
        <end position="303"/>
    </location>
</feature>
<dbReference type="Pfam" id="PF00771">
    <property type="entry name" value="FHIPEP"/>
    <property type="match status" value="1"/>
</dbReference>
<keyword evidence="8" id="KW-0282">Flagellum</keyword>
<dbReference type="InterPro" id="IPR006301">
    <property type="entry name" value="FlhA"/>
</dbReference>
<accession>A0A3B0VSN2</accession>
<keyword evidence="4 7" id="KW-0812">Transmembrane</keyword>
<dbReference type="PANTHER" id="PTHR30161:SF1">
    <property type="entry name" value="FLAGELLAR BIOSYNTHESIS PROTEIN FLHA-RELATED"/>
    <property type="match status" value="1"/>
</dbReference>
<evidence type="ECO:0000313" key="8">
    <source>
        <dbReference type="EMBL" id="VAW46645.1"/>
    </source>
</evidence>
<dbReference type="EMBL" id="UOFC01000110">
    <property type="protein sequence ID" value="VAW46645.1"/>
    <property type="molecule type" value="Genomic_DNA"/>
</dbReference>
<sequence length="699" mass="75126">MDFKQQFLKIKGVLQSGLGIPIAVLALLGMVTIPMPPFLLDIFFTFNIALSLIVLVLTLYAKRPLDFAIFPTIILLATLFRLSLNIASTRVILLEGHSGGAAAGKVIEAFGEFVIGGNLAVGLVIFSILVIINFVVITKGAGRVAEVSARFTLDSMPGKQMAIDADLNAGLITQEEAQVRRSEIATEAEFYGSMDGASKFVRGDAIAGILILFINLIGGLIIGMTQHGLPFVEAGEVYSILTLGDGLVAQIPALLLSTATAIIVTRVTGADKKDMSQQMQEQMFATPQALGTAAGIVGVMGLIPGMPNFAFLTFAGIAGGGAYLIYRKQKTKSDTDVDLSAIEAEEEVRKPADLSWDDVQSVDILGLEVGYRLIPMVDQAQNGQLLDRVKGVRRKLSQELGFLVPPVHIRDNLDLKPNQYRIMLMGVPLGTGEVYPDKELAINPGQVFGEVAGIATKDPTFGLDAIWIASSDQDQAQALGYTVVDASTVVATHVSQVVQDYAYDLFGHDEAQQLLDKLKQSSPKLVEELVPDKLPLAVVVKVLQNLLKEKVSIKDVRTILEALTEKSANTKEANELTTFVRIALGRAIIQEIVGSEEELKVITLEPGLEQILLQATQGAPDGQLAIEPGLAERLHTTLKEESQKLEATGQPAVLLVAPQIRAQLARLFKYSLSGLFILAYSEVPENRQISVVANVGQGG</sequence>
<feature type="transmembrane region" description="Helical" evidence="7">
    <location>
        <begin position="39"/>
        <end position="61"/>
    </location>
</feature>
<feature type="transmembrane region" description="Helical" evidence="7">
    <location>
        <begin position="113"/>
        <end position="136"/>
    </location>
</feature>
<evidence type="ECO:0000256" key="5">
    <source>
        <dbReference type="ARBA" id="ARBA00022989"/>
    </source>
</evidence>
<dbReference type="Gene3D" id="1.10.8.540">
    <property type="entry name" value="FHIPEP family, domain 3"/>
    <property type="match status" value="1"/>
</dbReference>
<comment type="similarity">
    <text evidence="2">Belongs to the FHIPEP (flagella/HR/invasion proteins export pore) family.</text>
</comment>
<dbReference type="InterPro" id="IPR042193">
    <property type="entry name" value="FHIPEP_3"/>
</dbReference>
<dbReference type="PRINTS" id="PR00949">
    <property type="entry name" value="TYPE3IMAPROT"/>
</dbReference>
<protein>
    <submittedName>
        <fullName evidence="8">Flagellar biosynthesis protein FlhA</fullName>
    </submittedName>
</protein>
<dbReference type="PANTHER" id="PTHR30161">
    <property type="entry name" value="FLAGELLAR EXPORT PROTEIN, MEMBRANE FLHA SUBUNIT-RELATED"/>
    <property type="match status" value="1"/>
</dbReference>
<evidence type="ECO:0000256" key="1">
    <source>
        <dbReference type="ARBA" id="ARBA00004651"/>
    </source>
</evidence>
<gene>
    <name evidence="8" type="ORF">MNBD_GAMMA03-1154</name>
</gene>
<proteinExistence type="inferred from homology"/>
<dbReference type="NCBIfam" id="TIGR01398">
    <property type="entry name" value="FlhA"/>
    <property type="match status" value="1"/>
</dbReference>
<dbReference type="PROSITE" id="PS00994">
    <property type="entry name" value="FHIPEP"/>
    <property type="match status" value="1"/>
</dbReference>
<dbReference type="Gene3D" id="3.40.50.12790">
    <property type="entry name" value="FHIPEP family, domain 4"/>
    <property type="match status" value="1"/>
</dbReference>
<feature type="transmembrane region" description="Helical" evidence="7">
    <location>
        <begin position="12"/>
        <end position="33"/>
    </location>
</feature>
<feature type="transmembrane region" description="Helical" evidence="7">
    <location>
        <begin position="73"/>
        <end position="93"/>
    </location>
</feature>
<keyword evidence="5 7" id="KW-1133">Transmembrane helix</keyword>
<dbReference type="Gene3D" id="3.40.30.60">
    <property type="entry name" value="FHIPEP family, domain 1"/>
    <property type="match status" value="1"/>
</dbReference>
<feature type="transmembrane region" description="Helical" evidence="7">
    <location>
        <begin position="309"/>
        <end position="326"/>
    </location>
</feature>
<name>A0A3B0VSN2_9ZZZZ</name>
<keyword evidence="8" id="KW-0966">Cell projection</keyword>
<organism evidence="8">
    <name type="scientific">hydrothermal vent metagenome</name>
    <dbReference type="NCBI Taxonomy" id="652676"/>
    <lineage>
        <taxon>unclassified sequences</taxon>
        <taxon>metagenomes</taxon>
        <taxon>ecological metagenomes</taxon>
    </lineage>
</organism>
<evidence type="ECO:0000256" key="4">
    <source>
        <dbReference type="ARBA" id="ARBA00022692"/>
    </source>
</evidence>
<dbReference type="PIRSF" id="PIRSF005419">
    <property type="entry name" value="FlhA"/>
    <property type="match status" value="1"/>
</dbReference>
<dbReference type="InterPro" id="IPR042194">
    <property type="entry name" value="FHIPEP_1"/>
</dbReference>
<keyword evidence="8" id="KW-0969">Cilium</keyword>
<reference evidence="8" key="1">
    <citation type="submission" date="2018-06" db="EMBL/GenBank/DDBJ databases">
        <authorList>
            <person name="Zhirakovskaya E."/>
        </authorList>
    </citation>
    <scope>NUCLEOTIDE SEQUENCE</scope>
</reference>
<keyword evidence="6 7" id="KW-0472">Membrane</keyword>
<keyword evidence="3" id="KW-1003">Cell membrane</keyword>
<evidence type="ECO:0000256" key="2">
    <source>
        <dbReference type="ARBA" id="ARBA00008835"/>
    </source>
</evidence>
<feature type="transmembrane region" description="Helical" evidence="7">
    <location>
        <begin position="237"/>
        <end position="264"/>
    </location>
</feature>
<dbReference type="AlphaFoldDB" id="A0A3B0VSN2"/>
<dbReference type="InterPro" id="IPR042196">
    <property type="entry name" value="FHIPEP_4"/>
</dbReference>
<evidence type="ECO:0000256" key="7">
    <source>
        <dbReference type="SAM" id="Phobius"/>
    </source>
</evidence>
<dbReference type="GO" id="GO:0005886">
    <property type="term" value="C:plasma membrane"/>
    <property type="evidence" value="ECO:0007669"/>
    <property type="project" value="UniProtKB-SubCell"/>
</dbReference>
<evidence type="ECO:0000256" key="3">
    <source>
        <dbReference type="ARBA" id="ARBA00022475"/>
    </source>
</evidence>